<dbReference type="Proteomes" id="UP000886523">
    <property type="component" value="Unassembled WGS sequence"/>
</dbReference>
<gene>
    <name evidence="1" type="ORF">BS47DRAFT_1339499</name>
</gene>
<name>A0A9P6B444_9AGAM</name>
<dbReference type="EMBL" id="MU128932">
    <property type="protein sequence ID" value="KAF9517316.1"/>
    <property type="molecule type" value="Genomic_DNA"/>
</dbReference>
<protein>
    <submittedName>
        <fullName evidence="1">Uncharacterized protein</fullName>
    </submittedName>
</protein>
<proteinExistence type="predicted"/>
<accession>A0A9P6B444</accession>
<sequence length="58" mass="6871">MIYVDASCCVPYRYYHHLQSFDTILAKHVDVGGKSSWPLRRWPRKNELRSPLLLRALI</sequence>
<keyword evidence="2" id="KW-1185">Reference proteome</keyword>
<reference evidence="1" key="1">
    <citation type="journal article" date="2020" name="Nat. Commun.">
        <title>Large-scale genome sequencing of mycorrhizal fungi provides insights into the early evolution of symbiotic traits.</title>
        <authorList>
            <person name="Miyauchi S."/>
            <person name="Kiss E."/>
            <person name="Kuo A."/>
            <person name="Drula E."/>
            <person name="Kohler A."/>
            <person name="Sanchez-Garcia M."/>
            <person name="Morin E."/>
            <person name="Andreopoulos B."/>
            <person name="Barry K.W."/>
            <person name="Bonito G."/>
            <person name="Buee M."/>
            <person name="Carver A."/>
            <person name="Chen C."/>
            <person name="Cichocki N."/>
            <person name="Clum A."/>
            <person name="Culley D."/>
            <person name="Crous P.W."/>
            <person name="Fauchery L."/>
            <person name="Girlanda M."/>
            <person name="Hayes R.D."/>
            <person name="Keri Z."/>
            <person name="LaButti K."/>
            <person name="Lipzen A."/>
            <person name="Lombard V."/>
            <person name="Magnuson J."/>
            <person name="Maillard F."/>
            <person name="Murat C."/>
            <person name="Nolan M."/>
            <person name="Ohm R.A."/>
            <person name="Pangilinan J."/>
            <person name="Pereira M.F."/>
            <person name="Perotto S."/>
            <person name="Peter M."/>
            <person name="Pfister S."/>
            <person name="Riley R."/>
            <person name="Sitrit Y."/>
            <person name="Stielow J.B."/>
            <person name="Szollosi G."/>
            <person name="Zifcakova L."/>
            <person name="Stursova M."/>
            <person name="Spatafora J.W."/>
            <person name="Tedersoo L."/>
            <person name="Vaario L.M."/>
            <person name="Yamada A."/>
            <person name="Yan M."/>
            <person name="Wang P."/>
            <person name="Xu J."/>
            <person name="Bruns T."/>
            <person name="Baldrian P."/>
            <person name="Vilgalys R."/>
            <person name="Dunand C."/>
            <person name="Henrissat B."/>
            <person name="Grigoriev I.V."/>
            <person name="Hibbett D."/>
            <person name="Nagy L.G."/>
            <person name="Martin F.M."/>
        </authorList>
    </citation>
    <scope>NUCLEOTIDE SEQUENCE</scope>
    <source>
        <strain evidence="1">UP504</strain>
    </source>
</reference>
<evidence type="ECO:0000313" key="2">
    <source>
        <dbReference type="Proteomes" id="UP000886523"/>
    </source>
</evidence>
<organism evidence="1 2">
    <name type="scientific">Hydnum rufescens UP504</name>
    <dbReference type="NCBI Taxonomy" id="1448309"/>
    <lineage>
        <taxon>Eukaryota</taxon>
        <taxon>Fungi</taxon>
        <taxon>Dikarya</taxon>
        <taxon>Basidiomycota</taxon>
        <taxon>Agaricomycotina</taxon>
        <taxon>Agaricomycetes</taxon>
        <taxon>Cantharellales</taxon>
        <taxon>Hydnaceae</taxon>
        <taxon>Hydnum</taxon>
    </lineage>
</organism>
<evidence type="ECO:0000313" key="1">
    <source>
        <dbReference type="EMBL" id="KAF9517316.1"/>
    </source>
</evidence>
<dbReference type="AlphaFoldDB" id="A0A9P6B444"/>
<comment type="caution">
    <text evidence="1">The sequence shown here is derived from an EMBL/GenBank/DDBJ whole genome shotgun (WGS) entry which is preliminary data.</text>
</comment>